<feature type="region of interest" description="Disordered" evidence="3">
    <location>
        <begin position="627"/>
        <end position="651"/>
    </location>
</feature>
<feature type="transmembrane region" description="Helical" evidence="4">
    <location>
        <begin position="441"/>
        <end position="459"/>
    </location>
</feature>
<evidence type="ECO:0000256" key="1">
    <source>
        <dbReference type="ARBA" id="ARBA00022614"/>
    </source>
</evidence>
<keyword evidence="6" id="KW-1185">Reference proteome</keyword>
<feature type="transmembrane region" description="Helical" evidence="4">
    <location>
        <begin position="518"/>
        <end position="535"/>
    </location>
</feature>
<organism evidence="5 6">
    <name type="scientific">Symbiodinium natans</name>
    <dbReference type="NCBI Taxonomy" id="878477"/>
    <lineage>
        <taxon>Eukaryota</taxon>
        <taxon>Sar</taxon>
        <taxon>Alveolata</taxon>
        <taxon>Dinophyceae</taxon>
        <taxon>Suessiales</taxon>
        <taxon>Symbiodiniaceae</taxon>
        <taxon>Symbiodinium</taxon>
    </lineage>
</organism>
<dbReference type="Pfam" id="PF00560">
    <property type="entry name" value="LRR_1"/>
    <property type="match status" value="1"/>
</dbReference>
<dbReference type="SMART" id="SM00369">
    <property type="entry name" value="LRR_TYP"/>
    <property type="match status" value="4"/>
</dbReference>
<evidence type="ECO:0000256" key="3">
    <source>
        <dbReference type="SAM" id="MobiDB-lite"/>
    </source>
</evidence>
<dbReference type="InterPro" id="IPR003591">
    <property type="entry name" value="Leu-rich_rpt_typical-subtyp"/>
</dbReference>
<protein>
    <recommendedName>
        <fullName evidence="7">Leucine-rich repeat-containing N-terminal plant-type domain-containing protein</fullName>
    </recommendedName>
</protein>
<evidence type="ECO:0008006" key="7">
    <source>
        <dbReference type="Google" id="ProtNLM"/>
    </source>
</evidence>
<feature type="compositionally biased region" description="Basic residues" evidence="3">
    <location>
        <begin position="639"/>
        <end position="650"/>
    </location>
</feature>
<gene>
    <name evidence="5" type="ORF">SNAT2548_LOCUS31383</name>
</gene>
<dbReference type="InterPro" id="IPR032675">
    <property type="entry name" value="LRR_dom_sf"/>
</dbReference>
<dbReference type="OrthoDB" id="1425676at2759"/>
<keyword evidence="1" id="KW-0433">Leucine-rich repeat</keyword>
<evidence type="ECO:0000256" key="4">
    <source>
        <dbReference type="SAM" id="Phobius"/>
    </source>
</evidence>
<dbReference type="Proteomes" id="UP000604046">
    <property type="component" value="Unassembled WGS sequence"/>
</dbReference>
<evidence type="ECO:0000313" key="5">
    <source>
        <dbReference type="EMBL" id="CAE7557691.1"/>
    </source>
</evidence>
<accession>A0A812U744</accession>
<proteinExistence type="predicted"/>
<evidence type="ECO:0000313" key="6">
    <source>
        <dbReference type="Proteomes" id="UP000604046"/>
    </source>
</evidence>
<dbReference type="PANTHER" id="PTHR48057">
    <property type="entry name" value="LEUCINE-RICH REPEAT SERINE/THREONINE-PROTEIN KINASE 1"/>
    <property type="match status" value="1"/>
</dbReference>
<dbReference type="EMBL" id="CAJNDS010002657">
    <property type="protein sequence ID" value="CAE7557691.1"/>
    <property type="molecule type" value="Genomic_DNA"/>
</dbReference>
<keyword evidence="4" id="KW-0472">Membrane</keyword>
<keyword evidence="4" id="KW-0812">Transmembrane</keyword>
<reference evidence="5" key="1">
    <citation type="submission" date="2021-02" db="EMBL/GenBank/DDBJ databases">
        <authorList>
            <person name="Dougan E. K."/>
            <person name="Rhodes N."/>
            <person name="Thang M."/>
            <person name="Chan C."/>
        </authorList>
    </citation>
    <scope>NUCLEOTIDE SEQUENCE</scope>
</reference>
<comment type="caution">
    <text evidence="5">The sequence shown here is derived from an EMBL/GenBank/DDBJ whole genome shotgun (WGS) entry which is preliminary data.</text>
</comment>
<dbReference type="AlphaFoldDB" id="A0A812U744"/>
<name>A0A812U744_9DINO</name>
<keyword evidence="2" id="KW-0677">Repeat</keyword>
<sequence length="665" mass="75008">MANLWELVLSGNQFFSSLPSTFPTLTQLRVLDISETGVRGSAPKRMEQMSQLVVFDIHGTRVERGKFRHTYPDTTVTSMGGDGKNCAPMLEDPCCLFGRSSNRCTLEEILRRLWTPPYWQRHAYPADTPFCSWSGVTCATVEGRPRVVRLILEDALMSGMLNGHWEDLGELRELRVRSRRTTGGLQWKMGSMSKLEILELQGPFDGVLWGNSWIGKLTSLRVLILRTVFRDAKRANKDRLPATIANLRNLEVLDLTGNRVRMQFQSLVGSLPKLNLRELRLSGNLLEGSIGKEVSDLPNLEVLALDGNMLESKLPGELAQLSRLQELDLRNNRFEGKVPRGLRQLKLTRLALGNNQFTKPIQSKNCAPVEEDPCELFRLQDLDRGDVNVWPFILVASLLLSGLFYKDRTCQGFSVRPGALELAAWSSDGEEWEGRRKFRNCWAVLEVCELCFVIAMPLAPLPLSFPLLSQIALLTLVLFKLALFRLHRKELVFRPLDVLLPEGSSVLMLPSQEMAGHAKLLGIIVCGYLATFTVVSKMLNVFMVMEPFCCLVLLLAVIRTTFASRTVPFEEQREDKANELLKVALVVEVFTSDQRWHRINERTVHVDFQLPSSSQRSFVEVELQSSTSSCTPPAETTRRRLPPSRRKTLRGRCTGTPAVARSLCL</sequence>
<keyword evidence="4" id="KW-1133">Transmembrane helix</keyword>
<feature type="transmembrane region" description="Helical" evidence="4">
    <location>
        <begin position="541"/>
        <end position="558"/>
    </location>
</feature>
<feature type="transmembrane region" description="Helical" evidence="4">
    <location>
        <begin position="465"/>
        <end position="484"/>
    </location>
</feature>
<dbReference type="SUPFAM" id="SSF52058">
    <property type="entry name" value="L domain-like"/>
    <property type="match status" value="2"/>
</dbReference>
<feature type="transmembrane region" description="Helical" evidence="4">
    <location>
        <begin position="387"/>
        <end position="405"/>
    </location>
</feature>
<dbReference type="InterPro" id="IPR001611">
    <property type="entry name" value="Leu-rich_rpt"/>
</dbReference>
<evidence type="ECO:0000256" key="2">
    <source>
        <dbReference type="ARBA" id="ARBA00022737"/>
    </source>
</evidence>
<dbReference type="InterPro" id="IPR052595">
    <property type="entry name" value="LRRC69/RLP"/>
</dbReference>
<dbReference type="Pfam" id="PF13855">
    <property type="entry name" value="LRR_8"/>
    <property type="match status" value="1"/>
</dbReference>
<dbReference type="Gene3D" id="3.80.10.10">
    <property type="entry name" value="Ribonuclease Inhibitor"/>
    <property type="match status" value="2"/>
</dbReference>